<gene>
    <name evidence="2" type="ORF">FH965_39945</name>
</gene>
<sequence>MRDDGRPGDGQSASTRARNLRPAGEPSGKQLGAPVPASTLRKVDAPDRRETRRLQENIDRRMADHQMVLLLARDGFAGRRYERFEEELARYGISVLRAWMHSGFLFQLLTAHGFDLHPDEREIEELARDSDVREELATMTVARALPRFRQRALVEGGWSHEGGASIATYFMGACAYEFPNEYRRHRSHQERWRRAVRQAGATAETSTVNNVASEVLGKLRVLDDLTNICDPRMRTAVALTLDDYTQEEIKQILGASSVRAIEGLLYRWRTAAKREEGERHG</sequence>
<evidence type="ECO:0000256" key="1">
    <source>
        <dbReference type="SAM" id="MobiDB-lite"/>
    </source>
</evidence>
<accession>A0A516RJX7</accession>
<reference evidence="2 3" key="1">
    <citation type="journal article" date="2019" name="J. Ind. Microbiol. Biotechnol.">
        <title>The complete genomic sequence of Streptomyces spectabilis NRRL-2792 and identification of secondary metabolite biosynthetic gene clusters.</title>
        <authorList>
            <person name="Sinha A."/>
            <person name="Phillips-Salemka S."/>
            <person name="Niraula T.A."/>
            <person name="Short K.A."/>
            <person name="Niraula N.P."/>
        </authorList>
    </citation>
    <scope>NUCLEOTIDE SEQUENCE [LARGE SCALE GENOMIC DNA]</scope>
    <source>
        <strain evidence="2 3">NRRL 2792</strain>
    </source>
</reference>
<name>A0A516RJX7_STRST</name>
<evidence type="ECO:0000313" key="2">
    <source>
        <dbReference type="EMBL" id="QDQ15961.1"/>
    </source>
</evidence>
<dbReference type="EMBL" id="CP040916">
    <property type="protein sequence ID" value="QDQ15961.1"/>
    <property type="molecule type" value="Genomic_DNA"/>
</dbReference>
<feature type="region of interest" description="Disordered" evidence="1">
    <location>
        <begin position="1"/>
        <end position="50"/>
    </location>
</feature>
<evidence type="ECO:0000313" key="3">
    <source>
        <dbReference type="Proteomes" id="UP000316806"/>
    </source>
</evidence>
<feature type="compositionally biased region" description="Basic and acidic residues" evidence="1">
    <location>
        <begin position="41"/>
        <end position="50"/>
    </location>
</feature>
<protein>
    <submittedName>
        <fullName evidence="2">Uncharacterized protein</fullName>
    </submittedName>
</protein>
<proteinExistence type="predicted"/>
<dbReference type="AlphaFoldDB" id="A0A516RJX7"/>
<organism evidence="2 3">
    <name type="scientific">Streptomyces spectabilis</name>
    <dbReference type="NCBI Taxonomy" id="68270"/>
    <lineage>
        <taxon>Bacteria</taxon>
        <taxon>Bacillati</taxon>
        <taxon>Actinomycetota</taxon>
        <taxon>Actinomycetes</taxon>
        <taxon>Kitasatosporales</taxon>
        <taxon>Streptomycetaceae</taxon>
        <taxon>Streptomyces</taxon>
    </lineage>
</organism>
<dbReference type="Proteomes" id="UP000316806">
    <property type="component" value="Chromosome"/>
</dbReference>